<proteinExistence type="predicted"/>
<reference evidence="4" key="1">
    <citation type="submission" date="2022-11" db="UniProtKB">
        <authorList>
            <consortium name="WormBaseParasite"/>
        </authorList>
    </citation>
    <scope>IDENTIFICATION</scope>
</reference>
<name>A0A914UYP1_9BILA</name>
<dbReference type="InterPro" id="IPR011657">
    <property type="entry name" value="CNT_C_dom"/>
</dbReference>
<feature type="signal peptide" evidence="1">
    <location>
        <begin position="1"/>
        <end position="19"/>
    </location>
</feature>
<dbReference type="AlphaFoldDB" id="A0A914UYP1"/>
<dbReference type="Pfam" id="PF07662">
    <property type="entry name" value="Nucleos_tra2_C"/>
    <property type="match status" value="1"/>
</dbReference>
<keyword evidence="3" id="KW-1185">Reference proteome</keyword>
<organism evidence="3 4">
    <name type="scientific">Plectus sambesii</name>
    <dbReference type="NCBI Taxonomy" id="2011161"/>
    <lineage>
        <taxon>Eukaryota</taxon>
        <taxon>Metazoa</taxon>
        <taxon>Ecdysozoa</taxon>
        <taxon>Nematoda</taxon>
        <taxon>Chromadorea</taxon>
        <taxon>Plectida</taxon>
        <taxon>Plectina</taxon>
        <taxon>Plectoidea</taxon>
        <taxon>Plectidae</taxon>
        <taxon>Plectus</taxon>
    </lineage>
</organism>
<accession>A0A914UYP1</accession>
<dbReference type="GO" id="GO:0005415">
    <property type="term" value="F:nucleoside:sodium symporter activity"/>
    <property type="evidence" value="ECO:0007669"/>
    <property type="project" value="TreeGrafter"/>
</dbReference>
<dbReference type="PANTHER" id="PTHR10590:SF4">
    <property type="entry name" value="SOLUTE CARRIER FAMILY 28 MEMBER 3"/>
    <property type="match status" value="1"/>
</dbReference>
<evidence type="ECO:0000259" key="2">
    <source>
        <dbReference type="Pfam" id="PF07662"/>
    </source>
</evidence>
<dbReference type="WBParaSite" id="PSAMB.scaffold13702size2153.g35629.t1">
    <property type="protein sequence ID" value="PSAMB.scaffold13702size2153.g35629.t1"/>
    <property type="gene ID" value="PSAMB.scaffold13702size2153.g35629"/>
</dbReference>
<feature type="domain" description="Concentrative nucleoside transporter C-terminal" evidence="2">
    <location>
        <begin position="2"/>
        <end position="122"/>
    </location>
</feature>
<evidence type="ECO:0000256" key="1">
    <source>
        <dbReference type="SAM" id="SignalP"/>
    </source>
</evidence>
<evidence type="ECO:0000313" key="3">
    <source>
        <dbReference type="Proteomes" id="UP000887566"/>
    </source>
</evidence>
<dbReference type="Proteomes" id="UP000887566">
    <property type="component" value="Unplaced"/>
</dbReference>
<sequence length="153" mass="16764">VLVGYLFFPLAYIMGASDATDPDAKIAETLKVAQLMGSKTVLNEFIAYQQMSGMIMRKEIGPRAQMIATYALCGYSNFSQIASQLAMYGSMCPQKKAVYAKVAFKSMIAGGIACFMTACIAGRYCCTSAILKSHQYYSRKRLCVLSFLHVNKG</sequence>
<dbReference type="InterPro" id="IPR008276">
    <property type="entry name" value="C_nuclsd_transpt"/>
</dbReference>
<dbReference type="PANTHER" id="PTHR10590">
    <property type="entry name" value="SODIUM/NUCLEOSIDE COTRANSPORTER"/>
    <property type="match status" value="1"/>
</dbReference>
<evidence type="ECO:0000313" key="4">
    <source>
        <dbReference type="WBParaSite" id="PSAMB.scaffold13702size2153.g35629.t1"/>
    </source>
</evidence>
<feature type="chain" id="PRO_5037319545" evidence="1">
    <location>
        <begin position="20"/>
        <end position="153"/>
    </location>
</feature>
<protein>
    <submittedName>
        <fullName evidence="4">Concentrative nucleoside transporter C-terminal domain-containing protein</fullName>
    </submittedName>
</protein>
<keyword evidence="1" id="KW-0732">Signal</keyword>
<dbReference type="GO" id="GO:0005886">
    <property type="term" value="C:plasma membrane"/>
    <property type="evidence" value="ECO:0007669"/>
    <property type="project" value="TreeGrafter"/>
</dbReference>